<reference evidence="1" key="1">
    <citation type="submission" date="2019-08" db="EMBL/GenBank/DDBJ databases">
        <authorList>
            <person name="Kucharzyk K."/>
            <person name="Murdoch R.W."/>
            <person name="Higgins S."/>
            <person name="Loffler F."/>
        </authorList>
    </citation>
    <scope>NUCLEOTIDE SEQUENCE</scope>
</reference>
<evidence type="ECO:0008006" key="2">
    <source>
        <dbReference type="Google" id="ProtNLM"/>
    </source>
</evidence>
<gene>
    <name evidence="1" type="ORF">SDC9_115073</name>
</gene>
<dbReference type="InterPro" id="IPR032774">
    <property type="entry name" value="WG_beta_rep"/>
</dbReference>
<name>A0A645BSC8_9ZZZZ</name>
<organism evidence="1">
    <name type="scientific">bioreactor metagenome</name>
    <dbReference type="NCBI Taxonomy" id="1076179"/>
    <lineage>
        <taxon>unclassified sequences</taxon>
        <taxon>metagenomes</taxon>
        <taxon>ecological metagenomes</taxon>
    </lineage>
</organism>
<dbReference type="Pfam" id="PF14903">
    <property type="entry name" value="WG_beta_rep"/>
    <property type="match status" value="2"/>
</dbReference>
<evidence type="ECO:0000313" key="1">
    <source>
        <dbReference type="EMBL" id="MPM68142.1"/>
    </source>
</evidence>
<proteinExistence type="predicted"/>
<dbReference type="AlphaFoldDB" id="A0A645BSC8"/>
<sequence>MAAVEVNGRWGFIDTSGKFIIKPEYLPRIWGSPMIFCEGLAAVRTETGTGFINTRGEIVVPAVYSSAEDFSDGLARVGPLLNPDYVNKHGEVVWPKNNIISKNE</sequence>
<protein>
    <recommendedName>
        <fullName evidence="2">WG repeat-containing protein</fullName>
    </recommendedName>
</protein>
<dbReference type="EMBL" id="VSSQ01022085">
    <property type="protein sequence ID" value="MPM68142.1"/>
    <property type="molecule type" value="Genomic_DNA"/>
</dbReference>
<accession>A0A645BSC8</accession>
<comment type="caution">
    <text evidence="1">The sequence shown here is derived from an EMBL/GenBank/DDBJ whole genome shotgun (WGS) entry which is preliminary data.</text>
</comment>